<name>A0A4R4ECA1_9BACL</name>
<dbReference type="OrthoDB" id="2532515at2"/>
<organism evidence="2 3">
    <name type="scientific">Paenibacillus albiflavus</name>
    <dbReference type="NCBI Taxonomy" id="2545760"/>
    <lineage>
        <taxon>Bacteria</taxon>
        <taxon>Bacillati</taxon>
        <taxon>Bacillota</taxon>
        <taxon>Bacilli</taxon>
        <taxon>Bacillales</taxon>
        <taxon>Paenibacillaceae</taxon>
        <taxon>Paenibacillus</taxon>
    </lineage>
</organism>
<feature type="chain" id="PRO_5039267388" evidence="1">
    <location>
        <begin position="22"/>
        <end position="323"/>
    </location>
</feature>
<keyword evidence="1" id="KW-0732">Signal</keyword>
<accession>A0A4R4ECA1</accession>
<feature type="signal peptide" evidence="1">
    <location>
        <begin position="1"/>
        <end position="21"/>
    </location>
</feature>
<dbReference type="RefSeq" id="WP_132419238.1">
    <property type="nucleotide sequence ID" value="NZ_SKFG01000018.1"/>
</dbReference>
<dbReference type="EMBL" id="SKFG01000018">
    <property type="protein sequence ID" value="TCZ75558.1"/>
    <property type="molecule type" value="Genomic_DNA"/>
</dbReference>
<gene>
    <name evidence="2" type="ORF">E0485_16825</name>
</gene>
<keyword evidence="3" id="KW-1185">Reference proteome</keyword>
<reference evidence="2 3" key="1">
    <citation type="submission" date="2019-03" db="EMBL/GenBank/DDBJ databases">
        <authorList>
            <person name="Kim M.K.M."/>
        </authorList>
    </citation>
    <scope>NUCLEOTIDE SEQUENCE [LARGE SCALE GENOMIC DNA]</scope>
    <source>
        <strain evidence="2 3">18JY21-1</strain>
    </source>
</reference>
<evidence type="ECO:0000313" key="3">
    <source>
        <dbReference type="Proteomes" id="UP000295418"/>
    </source>
</evidence>
<sequence length="323" mass="35224">MFKKSFNTIILLILISSLLIACTNNQEIQTTALQAIAKQSEMKSYSFEGSAKLGLGDGLIPATNPLTLGIVNMLKESTIEWKGATENNPARLEATLKLTPNSSNSQLELPLLIKDNKLYFNIPAINKPGEFFVMDLSTSSIGSNNGIHPEALQQTSATLSEVMRILFASAEAKWLHEDKEPASLPDGTTGTSIRLEITSNNEKAVNQMMQSKSGEMIDKLASSGIISSATAEAWKKSKETKIELKAPSQLQLIIDKDGNIRSQSIDLKLAITDENGTTNTHAITFEQSYSNINTAPDFQMAIPENAKSFDDVLQFLAPNKTNK</sequence>
<dbReference type="AlphaFoldDB" id="A0A4R4ECA1"/>
<proteinExistence type="predicted"/>
<dbReference type="PROSITE" id="PS51257">
    <property type="entry name" value="PROKAR_LIPOPROTEIN"/>
    <property type="match status" value="1"/>
</dbReference>
<protein>
    <submittedName>
        <fullName evidence="2">Uncharacterized protein</fullName>
    </submittedName>
</protein>
<evidence type="ECO:0000256" key="1">
    <source>
        <dbReference type="SAM" id="SignalP"/>
    </source>
</evidence>
<comment type="caution">
    <text evidence="2">The sequence shown here is derived from an EMBL/GenBank/DDBJ whole genome shotgun (WGS) entry which is preliminary data.</text>
</comment>
<evidence type="ECO:0000313" key="2">
    <source>
        <dbReference type="EMBL" id="TCZ75558.1"/>
    </source>
</evidence>
<dbReference type="Proteomes" id="UP000295418">
    <property type="component" value="Unassembled WGS sequence"/>
</dbReference>